<name>A0A8S9JKL3_BRACR</name>
<proteinExistence type="predicted"/>
<accession>A0A8S9JKL3</accession>
<evidence type="ECO:0000313" key="2">
    <source>
        <dbReference type="Proteomes" id="UP000712281"/>
    </source>
</evidence>
<comment type="caution">
    <text evidence="1">The sequence shown here is derived from an EMBL/GenBank/DDBJ whole genome shotgun (WGS) entry which is preliminary data.</text>
</comment>
<dbReference type="Proteomes" id="UP000712281">
    <property type="component" value="Unassembled WGS sequence"/>
</dbReference>
<organism evidence="1 2">
    <name type="scientific">Brassica cretica</name>
    <name type="common">Mustard</name>
    <dbReference type="NCBI Taxonomy" id="69181"/>
    <lineage>
        <taxon>Eukaryota</taxon>
        <taxon>Viridiplantae</taxon>
        <taxon>Streptophyta</taxon>
        <taxon>Embryophyta</taxon>
        <taxon>Tracheophyta</taxon>
        <taxon>Spermatophyta</taxon>
        <taxon>Magnoliopsida</taxon>
        <taxon>eudicotyledons</taxon>
        <taxon>Gunneridae</taxon>
        <taxon>Pentapetalae</taxon>
        <taxon>rosids</taxon>
        <taxon>malvids</taxon>
        <taxon>Brassicales</taxon>
        <taxon>Brassicaceae</taxon>
        <taxon>Brassiceae</taxon>
        <taxon>Brassica</taxon>
    </lineage>
</organism>
<dbReference type="AlphaFoldDB" id="A0A8S9JKL3"/>
<gene>
    <name evidence="1" type="ORF">F2Q68_00003830</name>
</gene>
<reference evidence="1" key="1">
    <citation type="submission" date="2019-12" db="EMBL/GenBank/DDBJ databases">
        <title>Genome sequencing and annotation of Brassica cretica.</title>
        <authorList>
            <person name="Studholme D.J."/>
            <person name="Sarris P.F."/>
        </authorList>
    </citation>
    <scope>NUCLEOTIDE SEQUENCE</scope>
    <source>
        <strain evidence="1">PFS-001/15</strain>
        <tissue evidence="1">Leaf</tissue>
    </source>
</reference>
<evidence type="ECO:0000313" key="1">
    <source>
        <dbReference type="EMBL" id="KAF2582711.1"/>
    </source>
</evidence>
<sequence>MQSAANFPGIWNPSPIGSSSKVQLVNLKQHRKAHALHCLRSEGHEEKLENSSQDKLGVSSVVKEDKHKDIWNLFREAQQSVSANRT</sequence>
<dbReference type="EMBL" id="QGKW02001660">
    <property type="protein sequence ID" value="KAF2582711.1"/>
    <property type="molecule type" value="Genomic_DNA"/>
</dbReference>
<protein>
    <submittedName>
        <fullName evidence="1">Uncharacterized protein</fullName>
    </submittedName>
</protein>